<dbReference type="RefSeq" id="WP_006983818.1">
    <property type="nucleotide sequence ID" value="NZ_ABVL01000044.1"/>
</dbReference>
<dbReference type="SUPFAM" id="SSF50341">
    <property type="entry name" value="CheW-like"/>
    <property type="match status" value="1"/>
</dbReference>
<dbReference type="SUPFAM" id="SSF47226">
    <property type="entry name" value="Histidine-containing phosphotransfer domain, HPT domain"/>
    <property type="match status" value="1"/>
</dbReference>
<dbReference type="InterPro" id="IPR008207">
    <property type="entry name" value="Sig_transdc_His_kin_Hpt_dom"/>
</dbReference>
<proteinExistence type="predicted"/>
<dbReference type="Pfam" id="PF01584">
    <property type="entry name" value="CheW"/>
    <property type="match status" value="1"/>
</dbReference>
<dbReference type="SMART" id="SM00387">
    <property type="entry name" value="HATPase_c"/>
    <property type="match status" value="1"/>
</dbReference>
<dbReference type="GO" id="GO:0006935">
    <property type="term" value="P:chemotaxis"/>
    <property type="evidence" value="ECO:0007669"/>
    <property type="project" value="InterPro"/>
</dbReference>
<dbReference type="Pfam" id="PF01627">
    <property type="entry name" value="Hpt"/>
    <property type="match status" value="1"/>
</dbReference>
<feature type="domain" description="HPt" evidence="11">
    <location>
        <begin position="5"/>
        <end position="112"/>
    </location>
</feature>
<dbReference type="InParanoid" id="B4DC60"/>
<dbReference type="SMART" id="SM00260">
    <property type="entry name" value="CheW"/>
    <property type="match status" value="1"/>
</dbReference>
<feature type="domain" description="Histidine kinase" evidence="8">
    <location>
        <begin position="219"/>
        <end position="475"/>
    </location>
</feature>
<dbReference type="EC" id="2.7.13.3" evidence="2"/>
<dbReference type="CDD" id="cd00088">
    <property type="entry name" value="HPT"/>
    <property type="match status" value="1"/>
</dbReference>
<dbReference type="InterPro" id="IPR004358">
    <property type="entry name" value="Sig_transdc_His_kin-like_C"/>
</dbReference>
<dbReference type="eggNOG" id="COG0745">
    <property type="taxonomic scope" value="Bacteria"/>
</dbReference>
<dbReference type="InterPro" id="IPR002545">
    <property type="entry name" value="CheW-lke_dom"/>
</dbReference>
<evidence type="ECO:0000259" key="10">
    <source>
        <dbReference type="PROSITE" id="PS50851"/>
    </source>
</evidence>
<dbReference type="FunFam" id="3.30.565.10:FF:000016">
    <property type="entry name" value="Chemotaxis protein CheA, putative"/>
    <property type="match status" value="1"/>
</dbReference>
<evidence type="ECO:0000256" key="6">
    <source>
        <dbReference type="PROSITE-ProRule" id="PRU00110"/>
    </source>
</evidence>
<dbReference type="FunCoup" id="B4DC60">
    <property type="interactions" value="226"/>
</dbReference>
<keyword evidence="3 7" id="KW-0597">Phosphoprotein</keyword>
<evidence type="ECO:0000313" key="12">
    <source>
        <dbReference type="EMBL" id="EDY15982.1"/>
    </source>
</evidence>
<dbReference type="SUPFAM" id="SSF52172">
    <property type="entry name" value="CheY-like"/>
    <property type="match status" value="1"/>
</dbReference>
<dbReference type="PROSITE" id="PS50894">
    <property type="entry name" value="HPT"/>
    <property type="match status" value="1"/>
</dbReference>
<dbReference type="InterPro" id="IPR036890">
    <property type="entry name" value="HATPase_C_sf"/>
</dbReference>
<protein>
    <recommendedName>
        <fullName evidence="2">histidine kinase</fullName>
        <ecNumber evidence="2">2.7.13.3</ecNumber>
    </recommendedName>
</protein>
<feature type="domain" description="CheW-like" evidence="10">
    <location>
        <begin position="477"/>
        <end position="614"/>
    </location>
</feature>
<comment type="caution">
    <text evidence="12">The sequence shown here is derived from an EMBL/GenBank/DDBJ whole genome shotgun (WGS) entry which is preliminary data.</text>
</comment>
<dbReference type="InterPro" id="IPR003594">
    <property type="entry name" value="HATPase_dom"/>
</dbReference>
<dbReference type="PRINTS" id="PR00344">
    <property type="entry name" value="BCTRLSENSOR"/>
</dbReference>
<evidence type="ECO:0000256" key="1">
    <source>
        <dbReference type="ARBA" id="ARBA00000085"/>
    </source>
</evidence>
<dbReference type="InterPro" id="IPR036641">
    <property type="entry name" value="HPT_dom_sf"/>
</dbReference>
<dbReference type="InterPro" id="IPR011006">
    <property type="entry name" value="CheY-like_superfamily"/>
</dbReference>
<dbReference type="InterPro" id="IPR001789">
    <property type="entry name" value="Sig_transdc_resp-reg_receiver"/>
</dbReference>
<name>B4DC60_9BACT</name>
<dbReference type="PROSITE" id="PS50851">
    <property type="entry name" value="CHEW"/>
    <property type="match status" value="1"/>
</dbReference>
<evidence type="ECO:0000256" key="5">
    <source>
        <dbReference type="ARBA" id="ARBA00022777"/>
    </source>
</evidence>
<dbReference type="SMART" id="SM00448">
    <property type="entry name" value="REC"/>
    <property type="match status" value="1"/>
</dbReference>
<evidence type="ECO:0000256" key="2">
    <source>
        <dbReference type="ARBA" id="ARBA00012438"/>
    </source>
</evidence>
<evidence type="ECO:0000259" key="11">
    <source>
        <dbReference type="PROSITE" id="PS50894"/>
    </source>
</evidence>
<dbReference type="InterPro" id="IPR005467">
    <property type="entry name" value="His_kinase_dom"/>
</dbReference>
<reference evidence="12 13" key="1">
    <citation type="journal article" date="2011" name="J. Bacteriol.">
        <title>Genome sequence of Chthoniobacter flavus Ellin428, an aerobic heterotrophic soil bacterium.</title>
        <authorList>
            <person name="Kant R."/>
            <person name="van Passel M.W."/>
            <person name="Palva A."/>
            <person name="Lucas S."/>
            <person name="Lapidus A."/>
            <person name="Glavina Del Rio T."/>
            <person name="Dalin E."/>
            <person name="Tice H."/>
            <person name="Bruce D."/>
            <person name="Goodwin L."/>
            <person name="Pitluck S."/>
            <person name="Larimer F.W."/>
            <person name="Land M.L."/>
            <person name="Hauser L."/>
            <person name="Sangwan P."/>
            <person name="de Vos W.M."/>
            <person name="Janssen P.H."/>
            <person name="Smidt H."/>
        </authorList>
    </citation>
    <scope>NUCLEOTIDE SEQUENCE [LARGE SCALE GENOMIC DNA]</scope>
    <source>
        <strain evidence="12 13">Ellin428</strain>
    </source>
</reference>
<dbReference type="Gene3D" id="2.30.30.40">
    <property type="entry name" value="SH3 Domains"/>
    <property type="match status" value="1"/>
</dbReference>
<dbReference type="Gene3D" id="3.40.50.2300">
    <property type="match status" value="1"/>
</dbReference>
<evidence type="ECO:0000256" key="7">
    <source>
        <dbReference type="PROSITE-ProRule" id="PRU00169"/>
    </source>
</evidence>
<keyword evidence="4" id="KW-0808">Transferase</keyword>
<dbReference type="InterPro" id="IPR036061">
    <property type="entry name" value="CheW-like_dom_sf"/>
</dbReference>
<evidence type="ECO:0000256" key="3">
    <source>
        <dbReference type="ARBA" id="ARBA00022553"/>
    </source>
</evidence>
<dbReference type="AlphaFoldDB" id="B4DC60"/>
<evidence type="ECO:0000259" key="8">
    <source>
        <dbReference type="PROSITE" id="PS50109"/>
    </source>
</evidence>
<dbReference type="STRING" id="497964.CfE428DRAFT_6501"/>
<dbReference type="PANTHER" id="PTHR43395">
    <property type="entry name" value="SENSOR HISTIDINE KINASE CHEA"/>
    <property type="match status" value="1"/>
</dbReference>
<sequence>MSAKDEEFLQSLRETFAVEAHEHLEAISTGLLELEKSPLEADRKRLVETVFRAAHSLKGAARAVNFHDIELICQSLEETFAVWKRGVEVPSRETLDAVHHTLDTVTGLMMGPGQASPRPARPVPPMVSVVPVPSAASEVLPQEVSVALPPAESPTREKSAVTDTVRISVAKLDARLLEAEEMLMAKLAVSQRAADLRELVVRLETWTKEWAAVQPEVRTVRQALERPTGDSTGLTGARRLLEFVEWNHDYLRTLESKVTALWKATEQDRSMVGKLVDDLLEDSKKMLMLPLSTQSVFFSKMVRDLCRDQEKEADFVIRGEEVEMDKRILEEMKDPLVHILRNCIDHGIEQPAERQRRGKPARATITLAVSALDGNKIELLVSDDGAGIDAAKVRDAAVRRGLISLESADQLSEADAQALIFKSDISTSPIITHLSGRGLGLAIVREKTERLGGRVVVQSRLGEGTTFRIALPVTLATFRGTCVEADNRLFIFPTVSVERVTRFQAEEVRTVEGRETLSLNGRPVALVRLAEVLELPPPERPPEEPEWRPVVLLGSADQRIAFAVDAVREEQEVLVKQLGKPLSRVRNISGATILGSGRVVPVLNVADLLKSARRMAGVARPAVKGGRVTQAAVTAKSILVAEDSITSRMLLKGILEGAGYSVKTAVDGMEAFTLLRAERFDLVISDVEMPRLNGFDLTARIRADRKLAEMPVILVTALASREDRERGIDVGANAYLVKSSFDQSNLLETVRQLA</sequence>
<dbReference type="Gene3D" id="3.30.565.10">
    <property type="entry name" value="Histidine kinase-like ATPase, C-terminal domain"/>
    <property type="match status" value="1"/>
</dbReference>
<dbReference type="SUPFAM" id="SSF55874">
    <property type="entry name" value="ATPase domain of HSP90 chaperone/DNA topoisomerase II/histidine kinase"/>
    <property type="match status" value="1"/>
</dbReference>
<evidence type="ECO:0000256" key="4">
    <source>
        <dbReference type="ARBA" id="ARBA00022679"/>
    </source>
</evidence>
<feature type="modified residue" description="4-aspartylphosphate" evidence="7">
    <location>
        <position position="686"/>
    </location>
</feature>
<keyword evidence="5 12" id="KW-0418">Kinase</keyword>
<gene>
    <name evidence="12" type="ORF">CfE428DRAFT_6501</name>
</gene>
<dbReference type="EMBL" id="ABVL01000044">
    <property type="protein sequence ID" value="EDY15982.1"/>
    <property type="molecule type" value="Genomic_DNA"/>
</dbReference>
<dbReference type="Pfam" id="PF00072">
    <property type="entry name" value="Response_reg"/>
    <property type="match status" value="1"/>
</dbReference>
<comment type="catalytic activity">
    <reaction evidence="1">
        <text>ATP + protein L-histidine = ADP + protein N-phospho-L-histidine.</text>
        <dbReference type="EC" id="2.7.13.3"/>
    </reaction>
</comment>
<dbReference type="Pfam" id="PF02518">
    <property type="entry name" value="HATPase_c"/>
    <property type="match status" value="1"/>
</dbReference>
<feature type="modified residue" description="Phosphohistidine" evidence="6">
    <location>
        <position position="55"/>
    </location>
</feature>
<dbReference type="eggNOG" id="COG0643">
    <property type="taxonomic scope" value="Bacteria"/>
</dbReference>
<accession>B4DC60</accession>
<evidence type="ECO:0000313" key="13">
    <source>
        <dbReference type="Proteomes" id="UP000005824"/>
    </source>
</evidence>
<dbReference type="PROSITE" id="PS50110">
    <property type="entry name" value="RESPONSE_REGULATORY"/>
    <property type="match status" value="1"/>
</dbReference>
<organism evidence="12 13">
    <name type="scientific">Chthoniobacter flavus Ellin428</name>
    <dbReference type="NCBI Taxonomy" id="497964"/>
    <lineage>
        <taxon>Bacteria</taxon>
        <taxon>Pseudomonadati</taxon>
        <taxon>Verrucomicrobiota</taxon>
        <taxon>Spartobacteria</taxon>
        <taxon>Chthoniobacterales</taxon>
        <taxon>Chthoniobacteraceae</taxon>
        <taxon>Chthoniobacter</taxon>
    </lineage>
</organism>
<dbReference type="PROSITE" id="PS50109">
    <property type="entry name" value="HIS_KIN"/>
    <property type="match status" value="1"/>
</dbReference>
<dbReference type="Gene3D" id="1.20.120.160">
    <property type="entry name" value="HPT domain"/>
    <property type="match status" value="1"/>
</dbReference>
<evidence type="ECO:0000259" key="9">
    <source>
        <dbReference type="PROSITE" id="PS50110"/>
    </source>
</evidence>
<dbReference type="Proteomes" id="UP000005824">
    <property type="component" value="Unassembled WGS sequence"/>
</dbReference>
<feature type="domain" description="Response regulatory" evidence="9">
    <location>
        <begin position="637"/>
        <end position="753"/>
    </location>
</feature>
<dbReference type="PANTHER" id="PTHR43395:SF1">
    <property type="entry name" value="CHEMOTAXIS PROTEIN CHEA"/>
    <property type="match status" value="1"/>
</dbReference>
<dbReference type="SMART" id="SM00073">
    <property type="entry name" value="HPT"/>
    <property type="match status" value="1"/>
</dbReference>
<dbReference type="GO" id="GO:0000155">
    <property type="term" value="F:phosphorelay sensor kinase activity"/>
    <property type="evidence" value="ECO:0007669"/>
    <property type="project" value="UniProtKB-ARBA"/>
</dbReference>
<dbReference type="InterPro" id="IPR051315">
    <property type="entry name" value="Bact_Chemotaxis_CheA"/>
</dbReference>
<keyword evidence="13" id="KW-1185">Reference proteome</keyword>